<feature type="region of interest" description="Disordered" evidence="1">
    <location>
        <begin position="14"/>
        <end position="38"/>
    </location>
</feature>
<sequence length="82" mass="8497">MYYVRSKAAEGRARCPGRNRARARQSAAGGLIPGSEGPDAGAWLTCRGIWAGGCGGRVFALGVVVSDRGRPGSIALSTYPMN</sequence>
<evidence type="ECO:0000313" key="3">
    <source>
        <dbReference type="Proteomes" id="UP000799766"/>
    </source>
</evidence>
<evidence type="ECO:0000313" key="2">
    <source>
        <dbReference type="EMBL" id="KAF2452314.1"/>
    </source>
</evidence>
<dbReference type="AlphaFoldDB" id="A0A6A6NLV2"/>
<gene>
    <name evidence="2" type="ORF">BDY21DRAFT_175399</name>
</gene>
<organism evidence="2 3">
    <name type="scientific">Lineolata rhizophorae</name>
    <dbReference type="NCBI Taxonomy" id="578093"/>
    <lineage>
        <taxon>Eukaryota</taxon>
        <taxon>Fungi</taxon>
        <taxon>Dikarya</taxon>
        <taxon>Ascomycota</taxon>
        <taxon>Pezizomycotina</taxon>
        <taxon>Dothideomycetes</taxon>
        <taxon>Dothideomycetes incertae sedis</taxon>
        <taxon>Lineolatales</taxon>
        <taxon>Lineolataceae</taxon>
        <taxon>Lineolata</taxon>
    </lineage>
</organism>
<reference evidence="2" key="1">
    <citation type="journal article" date="2020" name="Stud. Mycol.">
        <title>101 Dothideomycetes genomes: a test case for predicting lifestyles and emergence of pathogens.</title>
        <authorList>
            <person name="Haridas S."/>
            <person name="Albert R."/>
            <person name="Binder M."/>
            <person name="Bloem J."/>
            <person name="Labutti K."/>
            <person name="Salamov A."/>
            <person name="Andreopoulos B."/>
            <person name="Baker S."/>
            <person name="Barry K."/>
            <person name="Bills G."/>
            <person name="Bluhm B."/>
            <person name="Cannon C."/>
            <person name="Castanera R."/>
            <person name="Culley D."/>
            <person name="Daum C."/>
            <person name="Ezra D."/>
            <person name="Gonzalez J."/>
            <person name="Henrissat B."/>
            <person name="Kuo A."/>
            <person name="Liang C."/>
            <person name="Lipzen A."/>
            <person name="Lutzoni F."/>
            <person name="Magnuson J."/>
            <person name="Mondo S."/>
            <person name="Nolan M."/>
            <person name="Ohm R."/>
            <person name="Pangilinan J."/>
            <person name="Park H.-J."/>
            <person name="Ramirez L."/>
            <person name="Alfaro M."/>
            <person name="Sun H."/>
            <person name="Tritt A."/>
            <person name="Yoshinaga Y."/>
            <person name="Zwiers L.-H."/>
            <person name="Turgeon B."/>
            <person name="Goodwin S."/>
            <person name="Spatafora J."/>
            <person name="Crous P."/>
            <person name="Grigoriev I."/>
        </authorList>
    </citation>
    <scope>NUCLEOTIDE SEQUENCE</scope>
    <source>
        <strain evidence="2">ATCC 16933</strain>
    </source>
</reference>
<name>A0A6A6NLV2_9PEZI</name>
<keyword evidence="3" id="KW-1185">Reference proteome</keyword>
<proteinExistence type="predicted"/>
<dbReference type="Proteomes" id="UP000799766">
    <property type="component" value="Unassembled WGS sequence"/>
</dbReference>
<dbReference type="EMBL" id="MU001712">
    <property type="protein sequence ID" value="KAF2452314.1"/>
    <property type="molecule type" value="Genomic_DNA"/>
</dbReference>
<accession>A0A6A6NLV2</accession>
<protein>
    <submittedName>
        <fullName evidence="2">Uncharacterized protein</fullName>
    </submittedName>
</protein>
<evidence type="ECO:0000256" key="1">
    <source>
        <dbReference type="SAM" id="MobiDB-lite"/>
    </source>
</evidence>